<dbReference type="EMBL" id="MCBQ01022145">
    <property type="protein sequence ID" value="RKF53149.1"/>
    <property type="molecule type" value="Genomic_DNA"/>
</dbReference>
<feature type="region of interest" description="Disordered" evidence="1">
    <location>
        <begin position="76"/>
        <end position="117"/>
    </location>
</feature>
<dbReference type="Proteomes" id="UP000283383">
    <property type="component" value="Unassembled WGS sequence"/>
</dbReference>
<evidence type="ECO:0008006" key="5">
    <source>
        <dbReference type="Google" id="ProtNLM"/>
    </source>
</evidence>
<organism evidence="3 4">
    <name type="scientific">Golovinomyces cichoracearum</name>
    <dbReference type="NCBI Taxonomy" id="62708"/>
    <lineage>
        <taxon>Eukaryota</taxon>
        <taxon>Fungi</taxon>
        <taxon>Dikarya</taxon>
        <taxon>Ascomycota</taxon>
        <taxon>Pezizomycotina</taxon>
        <taxon>Leotiomycetes</taxon>
        <taxon>Erysiphales</taxon>
        <taxon>Erysiphaceae</taxon>
        <taxon>Golovinomyces</taxon>
    </lineage>
</organism>
<reference evidence="3 4" key="1">
    <citation type="journal article" date="2018" name="BMC Genomics">
        <title>Comparative genome analyses reveal sequence features reflecting distinct modes of host-adaptation between dicot and monocot powdery mildew.</title>
        <authorList>
            <person name="Wu Y."/>
            <person name="Ma X."/>
            <person name="Pan Z."/>
            <person name="Kale S.D."/>
            <person name="Song Y."/>
            <person name="King H."/>
            <person name="Zhang Q."/>
            <person name="Presley C."/>
            <person name="Deng X."/>
            <person name="Wei C.I."/>
            <person name="Xiao S."/>
        </authorList>
    </citation>
    <scope>NUCLEOTIDE SEQUENCE [LARGE SCALE GENOMIC DNA]</scope>
    <source>
        <strain evidence="3">UMSG3</strain>
    </source>
</reference>
<gene>
    <name evidence="3" type="ORF">GcM3_221022</name>
</gene>
<feature type="chain" id="PRO_5019446321" description="Secreted effector protein" evidence="2">
    <location>
        <begin position="20"/>
        <end position="157"/>
    </location>
</feature>
<protein>
    <recommendedName>
        <fullName evidence="5">Secreted effector protein</fullName>
    </recommendedName>
</protein>
<evidence type="ECO:0000313" key="3">
    <source>
        <dbReference type="EMBL" id="RKF53149.1"/>
    </source>
</evidence>
<evidence type="ECO:0000256" key="2">
    <source>
        <dbReference type="SAM" id="SignalP"/>
    </source>
</evidence>
<proteinExistence type="predicted"/>
<feature type="signal peptide" evidence="2">
    <location>
        <begin position="1"/>
        <end position="19"/>
    </location>
</feature>
<sequence length="157" mass="17133">MQFPAYIVALSVLVSTVYGHGECHKGNNAVSQEKFRVNVFAPKFVCGGKQIFTDNEIRRAANDICQKRLCNAGCSGSKACPKSAARNRSNPQAGSLKSLKPSETQSDSSWIEGPLPSRCRGWEYALLVSFDQARKECSAQKVVARSNGSESQCQQEI</sequence>
<keyword evidence="2" id="KW-0732">Signal</keyword>
<feature type="compositionally biased region" description="Polar residues" evidence="1">
    <location>
        <begin position="86"/>
        <end position="109"/>
    </location>
</feature>
<keyword evidence="4" id="KW-1185">Reference proteome</keyword>
<evidence type="ECO:0000256" key="1">
    <source>
        <dbReference type="SAM" id="MobiDB-lite"/>
    </source>
</evidence>
<evidence type="ECO:0000313" key="4">
    <source>
        <dbReference type="Proteomes" id="UP000283383"/>
    </source>
</evidence>
<comment type="caution">
    <text evidence="3">The sequence shown here is derived from an EMBL/GenBank/DDBJ whole genome shotgun (WGS) entry which is preliminary data.</text>
</comment>
<accession>A0A420H6T4</accession>
<dbReference type="AlphaFoldDB" id="A0A420H6T4"/>
<name>A0A420H6T4_9PEZI</name>